<keyword evidence="3" id="KW-0479">Metal-binding</keyword>
<dbReference type="GO" id="GO:0051536">
    <property type="term" value="F:iron-sulfur cluster binding"/>
    <property type="evidence" value="ECO:0007669"/>
    <property type="project" value="UniProtKB-KW"/>
</dbReference>
<dbReference type="GO" id="GO:0005829">
    <property type="term" value="C:cytosol"/>
    <property type="evidence" value="ECO:0007669"/>
    <property type="project" value="TreeGrafter"/>
</dbReference>
<dbReference type="Gene3D" id="3.80.30.20">
    <property type="entry name" value="tm_1862 like domain"/>
    <property type="match status" value="1"/>
</dbReference>
<evidence type="ECO:0000256" key="1">
    <source>
        <dbReference type="ARBA" id="ARBA00001966"/>
    </source>
</evidence>
<dbReference type="PROSITE" id="PS51918">
    <property type="entry name" value="RADICAL_SAM"/>
    <property type="match status" value="1"/>
</dbReference>
<gene>
    <name evidence="7" type="ORF">S01H1_04034</name>
</gene>
<dbReference type="InterPro" id="IPR023404">
    <property type="entry name" value="rSAM_horseshoe"/>
</dbReference>
<dbReference type="GO" id="GO:0003824">
    <property type="term" value="F:catalytic activity"/>
    <property type="evidence" value="ECO:0007669"/>
    <property type="project" value="InterPro"/>
</dbReference>
<dbReference type="PANTHER" id="PTHR43409:SF15">
    <property type="entry name" value="PUTATIVE-RELATED"/>
    <property type="match status" value="1"/>
</dbReference>
<dbReference type="SUPFAM" id="SSF102114">
    <property type="entry name" value="Radical SAM enzymes"/>
    <property type="match status" value="1"/>
</dbReference>
<keyword evidence="4" id="KW-0408">Iron</keyword>
<evidence type="ECO:0000259" key="6">
    <source>
        <dbReference type="PROSITE" id="PS51918"/>
    </source>
</evidence>
<evidence type="ECO:0000313" key="7">
    <source>
        <dbReference type="EMBL" id="GAF81975.1"/>
    </source>
</evidence>
<dbReference type="SFLD" id="SFLDG01082">
    <property type="entry name" value="B12-binding_domain_containing"/>
    <property type="match status" value="1"/>
</dbReference>
<dbReference type="CDD" id="cd01335">
    <property type="entry name" value="Radical_SAM"/>
    <property type="match status" value="1"/>
</dbReference>
<dbReference type="EMBL" id="BARS01002153">
    <property type="protein sequence ID" value="GAF81975.1"/>
    <property type="molecule type" value="Genomic_DNA"/>
</dbReference>
<accession>X0U0M9</accession>
<dbReference type="InterPro" id="IPR007197">
    <property type="entry name" value="rSAM"/>
</dbReference>
<comment type="cofactor">
    <cofactor evidence="1">
        <name>[4Fe-4S] cluster</name>
        <dbReference type="ChEBI" id="CHEBI:49883"/>
    </cofactor>
</comment>
<keyword evidence="5" id="KW-0411">Iron-sulfur</keyword>
<dbReference type="SMART" id="SM00729">
    <property type="entry name" value="Elp3"/>
    <property type="match status" value="1"/>
</dbReference>
<comment type="caution">
    <text evidence="7">The sequence shown here is derived from an EMBL/GenBank/DDBJ whole genome shotgun (WGS) entry which is preliminary data.</text>
</comment>
<dbReference type="SFLD" id="SFLDS00029">
    <property type="entry name" value="Radical_SAM"/>
    <property type="match status" value="1"/>
</dbReference>
<dbReference type="InterPro" id="IPR051198">
    <property type="entry name" value="BchE-like"/>
</dbReference>
<evidence type="ECO:0000256" key="3">
    <source>
        <dbReference type="ARBA" id="ARBA00022723"/>
    </source>
</evidence>
<proteinExistence type="predicted"/>
<feature type="domain" description="Radical SAM core" evidence="6">
    <location>
        <begin position="189"/>
        <end position="428"/>
    </location>
</feature>
<keyword evidence="2" id="KW-0949">S-adenosyl-L-methionine</keyword>
<dbReference type="GO" id="GO:0046872">
    <property type="term" value="F:metal ion binding"/>
    <property type="evidence" value="ECO:0007669"/>
    <property type="project" value="UniProtKB-KW"/>
</dbReference>
<evidence type="ECO:0000256" key="5">
    <source>
        <dbReference type="ARBA" id="ARBA00023014"/>
    </source>
</evidence>
<evidence type="ECO:0000256" key="2">
    <source>
        <dbReference type="ARBA" id="ARBA00022691"/>
    </source>
</evidence>
<organism evidence="7">
    <name type="scientific">marine sediment metagenome</name>
    <dbReference type="NCBI Taxonomy" id="412755"/>
    <lineage>
        <taxon>unclassified sequences</taxon>
        <taxon>metagenomes</taxon>
        <taxon>ecological metagenomes</taxon>
    </lineage>
</organism>
<dbReference type="InterPro" id="IPR006638">
    <property type="entry name" value="Elp3/MiaA/NifB-like_rSAM"/>
</dbReference>
<name>X0U0M9_9ZZZZ</name>
<dbReference type="AlphaFoldDB" id="X0U0M9"/>
<dbReference type="PANTHER" id="PTHR43409">
    <property type="entry name" value="ANAEROBIC MAGNESIUM-PROTOPORPHYRIN IX MONOMETHYL ESTER CYCLASE-RELATED"/>
    <property type="match status" value="1"/>
</dbReference>
<sequence>MKPKILLVNPPIYDFTAYDFWIKPYGLLSVAGFLRNKADMSLFDYLDREHESVTGNKQFASDKWGKGKFPSERIASPSCLEDVPRYYRRLGLSRDIFIEFLKSNGPFDFAFVQTMMTYWYLGIAEVIEDIRKVCPAAKIVLGGNYATICPNHAEKLGADFVVKGIDLDPLWKFVGIEPDLKQPSLWESYKKLKTGVLKLTEGCPFKCTYCSVPKIYNRFAVRDFQRSLDELELMVKLGAKNTAFYDDALLYKAEDGLIPFLNEVINRRIEVNFHSPNALNARFITQPLAGLMIEAGFKTFYLGFESASKKWQEKTGAKVFSAELAKAVEYLKQAGADAKEITAYQILGHPDMDTQELEKSMYFVRDLGIRGMLADFSPIPSTADGQRCAEFVDLDEPLMHNKSVYPVIAYGFEQCNRFKDLQRKLNREIKDNGVF</sequence>
<evidence type="ECO:0000256" key="4">
    <source>
        <dbReference type="ARBA" id="ARBA00023004"/>
    </source>
</evidence>
<dbReference type="InterPro" id="IPR058240">
    <property type="entry name" value="rSAM_sf"/>
</dbReference>
<protein>
    <recommendedName>
        <fullName evidence="6">Radical SAM core domain-containing protein</fullName>
    </recommendedName>
</protein>
<dbReference type="Gene3D" id="3.40.50.280">
    <property type="entry name" value="Cobalamin-binding domain"/>
    <property type="match status" value="1"/>
</dbReference>
<reference evidence="7" key="1">
    <citation type="journal article" date="2014" name="Front. Microbiol.">
        <title>High frequency of phylogenetically diverse reductive dehalogenase-homologous genes in deep subseafloor sedimentary metagenomes.</title>
        <authorList>
            <person name="Kawai M."/>
            <person name="Futagami T."/>
            <person name="Toyoda A."/>
            <person name="Takaki Y."/>
            <person name="Nishi S."/>
            <person name="Hori S."/>
            <person name="Arai W."/>
            <person name="Tsubouchi T."/>
            <person name="Morono Y."/>
            <person name="Uchiyama I."/>
            <person name="Ito T."/>
            <person name="Fujiyama A."/>
            <person name="Inagaki F."/>
            <person name="Takami H."/>
        </authorList>
    </citation>
    <scope>NUCLEOTIDE SEQUENCE</scope>
    <source>
        <strain evidence="7">Expedition CK06-06</strain>
    </source>
</reference>
<dbReference type="Pfam" id="PF04055">
    <property type="entry name" value="Radical_SAM"/>
    <property type="match status" value="1"/>
</dbReference>